<organism evidence="1 2">
    <name type="scientific">Gossypium klotzschianum</name>
    <dbReference type="NCBI Taxonomy" id="34286"/>
    <lineage>
        <taxon>Eukaryota</taxon>
        <taxon>Viridiplantae</taxon>
        <taxon>Streptophyta</taxon>
        <taxon>Embryophyta</taxon>
        <taxon>Tracheophyta</taxon>
        <taxon>Spermatophyta</taxon>
        <taxon>Magnoliopsida</taxon>
        <taxon>eudicotyledons</taxon>
        <taxon>Gunneridae</taxon>
        <taxon>Pentapetalae</taxon>
        <taxon>rosids</taxon>
        <taxon>malvids</taxon>
        <taxon>Malvales</taxon>
        <taxon>Malvaceae</taxon>
        <taxon>Malvoideae</taxon>
        <taxon>Gossypium</taxon>
    </lineage>
</organism>
<evidence type="ECO:0000313" key="1">
    <source>
        <dbReference type="EMBL" id="MBA0658263.1"/>
    </source>
</evidence>
<protein>
    <submittedName>
        <fullName evidence="1">Uncharacterized protein</fullName>
    </submittedName>
</protein>
<reference evidence="1 2" key="1">
    <citation type="journal article" date="2019" name="Genome Biol. Evol.">
        <title>Insights into the evolution of the New World diploid cottons (Gossypium, subgenus Houzingenia) based on genome sequencing.</title>
        <authorList>
            <person name="Grover C.E."/>
            <person name="Arick M.A. 2nd"/>
            <person name="Thrash A."/>
            <person name="Conover J.L."/>
            <person name="Sanders W.S."/>
            <person name="Peterson D.G."/>
            <person name="Frelichowski J.E."/>
            <person name="Scheffler J.A."/>
            <person name="Scheffler B.E."/>
            <person name="Wendel J.F."/>
        </authorList>
    </citation>
    <scope>NUCLEOTIDE SEQUENCE [LARGE SCALE GENOMIC DNA]</scope>
    <source>
        <strain evidence="1">57</strain>
        <tissue evidence="1">Leaf</tissue>
    </source>
</reference>
<gene>
    <name evidence="1" type="ORF">Goklo_010486</name>
</gene>
<comment type="caution">
    <text evidence="1">The sequence shown here is derived from an EMBL/GenBank/DDBJ whole genome shotgun (WGS) entry which is preliminary data.</text>
</comment>
<dbReference type="Proteomes" id="UP000593573">
    <property type="component" value="Unassembled WGS sequence"/>
</dbReference>
<evidence type="ECO:0000313" key="2">
    <source>
        <dbReference type="Proteomes" id="UP000593573"/>
    </source>
</evidence>
<sequence length="34" mass="3904">MMTLSVSRLMTVAIQLLSYSRAQVCFFRFPGVFC</sequence>
<name>A0A7J8V6C1_9ROSI</name>
<keyword evidence="2" id="KW-1185">Reference proteome</keyword>
<accession>A0A7J8V6C1</accession>
<proteinExistence type="predicted"/>
<dbReference type="EMBL" id="JABFAB010000009">
    <property type="protein sequence ID" value="MBA0658263.1"/>
    <property type="molecule type" value="Genomic_DNA"/>
</dbReference>
<dbReference type="AlphaFoldDB" id="A0A7J8V6C1"/>